<dbReference type="PANTHER" id="PTHR43840:SF15">
    <property type="entry name" value="MITOCHONDRIAL METAL TRANSPORTER 1-RELATED"/>
    <property type="match status" value="1"/>
</dbReference>
<dbReference type="SUPFAM" id="SSF161111">
    <property type="entry name" value="Cation efflux protein transmembrane domain-like"/>
    <property type="match status" value="1"/>
</dbReference>
<accession>A0A9P8AGV7</accession>
<evidence type="ECO:0000256" key="6">
    <source>
        <dbReference type="ARBA" id="ARBA00022692"/>
    </source>
</evidence>
<evidence type="ECO:0000256" key="2">
    <source>
        <dbReference type="ARBA" id="ARBA00008873"/>
    </source>
</evidence>
<comment type="similarity">
    <text evidence="2">Belongs to the cation diffusion facilitator (CDF) transporter (TC 2.A.4) family. SLC30A subfamily.</text>
</comment>
<evidence type="ECO:0000313" key="15">
    <source>
        <dbReference type="Proteomes" id="UP000790833"/>
    </source>
</evidence>
<dbReference type="GO" id="GO:0006879">
    <property type="term" value="P:intracellular iron ion homeostasis"/>
    <property type="evidence" value="ECO:0007669"/>
    <property type="project" value="UniProtKB-KW"/>
</dbReference>
<evidence type="ECO:0000256" key="4">
    <source>
        <dbReference type="ARBA" id="ARBA00022448"/>
    </source>
</evidence>
<dbReference type="GO" id="GO:0006826">
    <property type="term" value="P:iron ion transport"/>
    <property type="evidence" value="ECO:0007669"/>
    <property type="project" value="UniProtKB-KW"/>
</dbReference>
<keyword evidence="15" id="KW-1185">Reference proteome</keyword>
<keyword evidence="7 12" id="KW-1133">Transmembrane helix</keyword>
<dbReference type="GO" id="GO:0005739">
    <property type="term" value="C:mitochondrion"/>
    <property type="evidence" value="ECO:0007669"/>
    <property type="project" value="UniProtKB-ARBA"/>
</dbReference>
<dbReference type="GeneID" id="66115773"/>
<dbReference type="FunFam" id="1.20.1510.10:FF:000013">
    <property type="entry name" value="Cation efflux family protein"/>
    <property type="match status" value="1"/>
</dbReference>
<dbReference type="InterPro" id="IPR058533">
    <property type="entry name" value="Cation_efflux_TM"/>
</dbReference>
<evidence type="ECO:0000256" key="9">
    <source>
        <dbReference type="ARBA" id="ARBA00023136"/>
    </source>
</evidence>
<keyword evidence="6 12" id="KW-0812">Transmembrane</keyword>
<evidence type="ECO:0000313" key="14">
    <source>
        <dbReference type="EMBL" id="KAG7192042.1"/>
    </source>
</evidence>
<evidence type="ECO:0000256" key="8">
    <source>
        <dbReference type="ARBA" id="ARBA00023065"/>
    </source>
</evidence>
<comment type="caution">
    <text evidence="14">The sequence shown here is derived from an EMBL/GenBank/DDBJ whole genome shotgun (WGS) entry which is preliminary data.</text>
</comment>
<dbReference type="PANTHER" id="PTHR43840">
    <property type="entry name" value="MITOCHONDRIAL METAL TRANSPORTER 1-RELATED"/>
    <property type="match status" value="1"/>
</dbReference>
<evidence type="ECO:0000256" key="1">
    <source>
        <dbReference type="ARBA" id="ARBA00004141"/>
    </source>
</evidence>
<protein>
    <recommendedName>
        <fullName evidence="13">Cation efflux protein transmembrane domain-containing protein</fullName>
    </recommendedName>
</protein>
<dbReference type="InterPro" id="IPR050291">
    <property type="entry name" value="CDF_Transporter"/>
</dbReference>
<keyword evidence="5" id="KW-0410">Iron transport</keyword>
<keyword evidence="9 12" id="KW-0472">Membrane</keyword>
<evidence type="ECO:0000256" key="5">
    <source>
        <dbReference type="ARBA" id="ARBA00022496"/>
    </source>
</evidence>
<dbReference type="GO" id="GO:0008324">
    <property type="term" value="F:monoatomic cation transmembrane transporter activity"/>
    <property type="evidence" value="ECO:0007669"/>
    <property type="project" value="InterPro"/>
</dbReference>
<dbReference type="AlphaFoldDB" id="A0A9P8AGV7"/>
<comment type="subcellular location">
    <subcellularLocation>
        <location evidence="1">Membrane</location>
        <topology evidence="1">Multi-pass membrane protein</topology>
    </subcellularLocation>
</comment>
<keyword evidence="3" id="KW-0409">Iron storage</keyword>
<comment type="function">
    <text evidence="10">Mitochondrial metal transporter involved in mitochondrial iron accumulation.</text>
</comment>
<dbReference type="InterPro" id="IPR027469">
    <property type="entry name" value="Cation_efflux_TMD_sf"/>
</dbReference>
<evidence type="ECO:0000256" key="7">
    <source>
        <dbReference type="ARBA" id="ARBA00022989"/>
    </source>
</evidence>
<feature type="transmembrane region" description="Helical" evidence="12">
    <location>
        <begin position="217"/>
        <end position="238"/>
    </location>
</feature>
<dbReference type="OrthoDB" id="435980at2759"/>
<keyword evidence="4" id="KW-0813">Transport</keyword>
<dbReference type="Proteomes" id="UP000790833">
    <property type="component" value="Unassembled WGS sequence"/>
</dbReference>
<dbReference type="RefSeq" id="XP_043047593.1">
    <property type="nucleotide sequence ID" value="XM_043193167.1"/>
</dbReference>
<keyword evidence="3" id="KW-0408">Iron</keyword>
<evidence type="ECO:0000256" key="12">
    <source>
        <dbReference type="SAM" id="Phobius"/>
    </source>
</evidence>
<dbReference type="EMBL" id="JAHMUF010000020">
    <property type="protein sequence ID" value="KAG7192042.1"/>
    <property type="molecule type" value="Genomic_DNA"/>
</dbReference>
<reference evidence="14" key="1">
    <citation type="submission" date="2021-03" db="EMBL/GenBank/DDBJ databases">
        <authorList>
            <person name="Palmer J.M."/>
        </authorList>
    </citation>
    <scope>NUCLEOTIDE SEQUENCE</scope>
    <source>
        <strain evidence="14">ARV_011</strain>
    </source>
</reference>
<evidence type="ECO:0000256" key="3">
    <source>
        <dbReference type="ARBA" id="ARBA00022434"/>
    </source>
</evidence>
<evidence type="ECO:0000256" key="11">
    <source>
        <dbReference type="SAM" id="MobiDB-lite"/>
    </source>
</evidence>
<dbReference type="Pfam" id="PF01545">
    <property type="entry name" value="Cation_efflux"/>
    <property type="match status" value="2"/>
</dbReference>
<organism evidence="14 15">
    <name type="scientific">Scheffersomyces spartinae</name>
    <dbReference type="NCBI Taxonomy" id="45513"/>
    <lineage>
        <taxon>Eukaryota</taxon>
        <taxon>Fungi</taxon>
        <taxon>Dikarya</taxon>
        <taxon>Ascomycota</taxon>
        <taxon>Saccharomycotina</taxon>
        <taxon>Pichiomycetes</taxon>
        <taxon>Debaryomycetaceae</taxon>
        <taxon>Scheffersomyces</taxon>
    </lineage>
</organism>
<sequence>MHLRTIRQISSRRWISLNANKRPPSTFNPRFKSPFFRPPVDLKQRRSIMNGKDRQQELSQTLGQELSQTLGIEQRLAQNLTPSHSLTLSHSHSHTDTHDHPHGIGSLLGHSHSHGHVHTNDLLKETTNNMATSTATGSFLSNPAARITWIGLAVNLVLAISKGVGGIYFKSQALVADALHSLSDLVSDFLTLATVNMLAKVGTPDHFPMGYGKIETVGSILICMTLLFAGISVGWSSLLNLLEFVIPPNVYDILSSVQLGHSHTHLPGMEDPHHSHSHSHTGGTQNHVTTTTMQQVPNINAAWLAGGSIIVKEILYHKTMKVALATNSKVLVANAWHHRVDSLTAAIALISVAGGVMFNVAWLDSVGGLAVSFLIVKAGTDAFKSSWNEIIDKGEPKNSETYYKVEDILTDVKPADFDISELSVLSSGANINVFAELSTANEYTLSQLNDIEDKLVAELRTHDSFVRKIVISFKQKEL</sequence>
<evidence type="ECO:0000259" key="13">
    <source>
        <dbReference type="Pfam" id="PF01545"/>
    </source>
</evidence>
<evidence type="ECO:0000256" key="10">
    <source>
        <dbReference type="ARBA" id="ARBA00055037"/>
    </source>
</evidence>
<feature type="region of interest" description="Disordered" evidence="11">
    <location>
        <begin position="265"/>
        <end position="287"/>
    </location>
</feature>
<feature type="domain" description="Cation efflux protein transmembrane" evidence="13">
    <location>
        <begin position="149"/>
        <end position="244"/>
    </location>
</feature>
<name>A0A9P8AGV7_9ASCO</name>
<feature type="domain" description="Cation efflux protein transmembrane" evidence="13">
    <location>
        <begin position="298"/>
        <end position="389"/>
    </location>
</feature>
<dbReference type="Gene3D" id="1.20.1510.10">
    <property type="entry name" value="Cation efflux protein transmembrane domain"/>
    <property type="match status" value="1"/>
</dbReference>
<proteinExistence type="inferred from homology"/>
<keyword evidence="8" id="KW-0406">Ion transport</keyword>
<dbReference type="GO" id="GO:0016020">
    <property type="term" value="C:membrane"/>
    <property type="evidence" value="ECO:0007669"/>
    <property type="project" value="UniProtKB-SubCell"/>
</dbReference>
<gene>
    <name evidence="14" type="ORF">KQ657_002399</name>
</gene>